<dbReference type="Proteomes" id="UP000030491">
    <property type="component" value="Unassembled WGS sequence"/>
</dbReference>
<accession>A0A0A1ZWI3</accession>
<evidence type="ECO:0000313" key="4">
    <source>
        <dbReference type="Proteomes" id="UP000030491"/>
    </source>
</evidence>
<comment type="similarity">
    <text evidence="1">Belongs to the protein kinase superfamily. ADCK protein kinase family.</text>
</comment>
<dbReference type="InterPro" id="IPR050154">
    <property type="entry name" value="UbiB_kinase"/>
</dbReference>
<sequence length="618" mass="70693">MKEDFTDFIELSGLLHYDPDTISKIYKKNPKRLLKRLWQTLIPIFAYIFSVGWDKLTGRLKIETQARFRARELTNLLVELGPAFVKAGQALSTRPDIIPGILLEELSELQDQLPGFDGDKAMELIEEDLGSKIDAIFLEIDKKPISAASLGQVHKAKLKNEEVVAVKVQRPGLREQITLDLYIVRNIAYWLKNNIGLIRSDLVALIDELGKRVFEEMDYLNEANNAEKFRTMHEHNQMIAVPKIYKEITSRRVLTMEWIDGTKLTNLEDVKKLGIDPDKMIDIGVQCSLEQLLEHGFFHADPHPGNLLALEDGRLCYLDFGMMSEVSRDSRSGLIQAVVHLVNKNFDKLSQDFVKLGFLSEEVNLEPIVPAFQDVFINAVEQGVSQMDFKSVTDDMSGVMYKFPFKLPPYYALIIRSLLTLEGIALSVDPNFKILGAAYPYFARRLMEDPDPQLRESLREMLFDNKKFKWDRLEDLLSNAAKQTNLNLEKLLDEVINLLFSPNGGFLRNEIIEGLTNQIDLLSLKILKNLNNYLPNSIKLNITDENNSLNYVVMYIEPLRNFLEILQKVPGYSIDIFLKRVPRLINEPYTKEMGIKIARKVTEKSMVRLVKIAAGANI</sequence>
<keyword evidence="3" id="KW-0560">Oxidoreductase</keyword>
<gene>
    <name evidence="3" type="ORF">EU93_0437</name>
</gene>
<dbReference type="InterPro" id="IPR000719">
    <property type="entry name" value="Prot_kinase_dom"/>
</dbReference>
<comment type="caution">
    <text evidence="3">The sequence shown here is derived from an EMBL/GenBank/DDBJ whole genome shotgun (WGS) entry which is preliminary data.</text>
</comment>
<dbReference type="InterPro" id="IPR004147">
    <property type="entry name" value="ABC1_dom"/>
</dbReference>
<dbReference type="SUPFAM" id="SSF56112">
    <property type="entry name" value="Protein kinase-like (PK-like)"/>
    <property type="match status" value="1"/>
</dbReference>
<dbReference type="GO" id="GO:0005524">
    <property type="term" value="F:ATP binding"/>
    <property type="evidence" value="ECO:0007669"/>
    <property type="project" value="InterPro"/>
</dbReference>
<dbReference type="OrthoDB" id="438485at2"/>
<dbReference type="GO" id="GO:0004672">
    <property type="term" value="F:protein kinase activity"/>
    <property type="evidence" value="ECO:0007669"/>
    <property type="project" value="InterPro"/>
</dbReference>
<organism evidence="3 4">
    <name type="scientific">Prochlorococcus marinus str. MIT 9116</name>
    <dbReference type="NCBI Taxonomy" id="167544"/>
    <lineage>
        <taxon>Bacteria</taxon>
        <taxon>Bacillati</taxon>
        <taxon>Cyanobacteriota</taxon>
        <taxon>Cyanophyceae</taxon>
        <taxon>Synechococcales</taxon>
        <taxon>Prochlorococcaceae</taxon>
        <taxon>Prochlorococcus</taxon>
    </lineage>
</organism>
<dbReference type="PROSITE" id="PS50011">
    <property type="entry name" value="PROTEIN_KINASE_DOM"/>
    <property type="match status" value="1"/>
</dbReference>
<dbReference type="RefSeq" id="WP_032513225.1">
    <property type="nucleotide sequence ID" value="NZ_JNAJ01000005.1"/>
</dbReference>
<name>A0A0A1ZWI3_PROMR</name>
<evidence type="ECO:0000259" key="2">
    <source>
        <dbReference type="PROSITE" id="PS50011"/>
    </source>
</evidence>
<protein>
    <submittedName>
        <fullName evidence="3">Ubiquinone biosynthesis monooxygenase UbiB</fullName>
    </submittedName>
</protein>
<reference evidence="4" key="1">
    <citation type="journal article" date="2014" name="Sci. Data">
        <title>Genomes of diverse isolates of the marine cyanobacterium Prochlorococcus.</title>
        <authorList>
            <person name="Biller S."/>
            <person name="Berube P."/>
            <person name="Thompson J."/>
            <person name="Kelly L."/>
            <person name="Roggensack S."/>
            <person name="Awad L."/>
            <person name="Roache-Johnson K."/>
            <person name="Ding H."/>
            <person name="Giovannoni S.J."/>
            <person name="Moore L.R."/>
            <person name="Chisholm S.W."/>
        </authorList>
    </citation>
    <scope>NUCLEOTIDE SEQUENCE [LARGE SCALE GENOMIC DNA]</scope>
</reference>
<proteinExistence type="inferred from homology"/>
<dbReference type="PANTHER" id="PTHR10566">
    <property type="entry name" value="CHAPERONE-ACTIVITY OF BC1 COMPLEX CABC1 -RELATED"/>
    <property type="match status" value="1"/>
</dbReference>
<dbReference type="CDD" id="cd05121">
    <property type="entry name" value="ABC1_ADCK3-like"/>
    <property type="match status" value="1"/>
</dbReference>
<keyword evidence="3" id="KW-0503">Monooxygenase</keyword>
<dbReference type="AlphaFoldDB" id="A0A0A1ZWI3"/>
<dbReference type="Pfam" id="PF03109">
    <property type="entry name" value="ABC1"/>
    <property type="match status" value="1"/>
</dbReference>
<evidence type="ECO:0000256" key="1">
    <source>
        <dbReference type="ARBA" id="ARBA00009670"/>
    </source>
</evidence>
<dbReference type="PANTHER" id="PTHR10566:SF128">
    <property type="entry name" value="UBIB DOMAIN CONTAINING KINASE"/>
    <property type="match status" value="1"/>
</dbReference>
<dbReference type="InterPro" id="IPR011009">
    <property type="entry name" value="Kinase-like_dom_sf"/>
</dbReference>
<dbReference type="GO" id="GO:0004497">
    <property type="term" value="F:monooxygenase activity"/>
    <property type="evidence" value="ECO:0007669"/>
    <property type="project" value="UniProtKB-KW"/>
</dbReference>
<dbReference type="Gene3D" id="1.10.510.10">
    <property type="entry name" value="Transferase(Phosphotransferase) domain 1"/>
    <property type="match status" value="1"/>
</dbReference>
<evidence type="ECO:0000313" key="3">
    <source>
        <dbReference type="EMBL" id="KGF92599.1"/>
    </source>
</evidence>
<dbReference type="EMBL" id="JNAJ01000005">
    <property type="protein sequence ID" value="KGF92599.1"/>
    <property type="molecule type" value="Genomic_DNA"/>
</dbReference>
<feature type="domain" description="Protein kinase" evidence="2">
    <location>
        <begin position="139"/>
        <end position="468"/>
    </location>
</feature>
<keyword evidence="3" id="KW-0830">Ubiquinone</keyword>